<dbReference type="Proteomes" id="UP000529795">
    <property type="component" value="Unassembled WGS sequence"/>
</dbReference>
<feature type="domain" description="Peptidase metallopeptidase" evidence="10">
    <location>
        <begin position="35"/>
        <end position="190"/>
    </location>
</feature>
<protein>
    <submittedName>
        <fullName evidence="11">Serralysin</fullName>
        <ecNumber evidence="11">3.4.24.40</ecNumber>
    </submittedName>
</protein>
<dbReference type="GO" id="GO:0008270">
    <property type="term" value="F:zinc ion binding"/>
    <property type="evidence" value="ECO:0007669"/>
    <property type="project" value="InterPro"/>
</dbReference>
<keyword evidence="7" id="KW-0677">Repeat</keyword>
<accession>A0A840F790</accession>
<evidence type="ECO:0000313" key="11">
    <source>
        <dbReference type="EMBL" id="MBB4152186.1"/>
    </source>
</evidence>
<comment type="caution">
    <text evidence="11">The sequence shown here is derived from an EMBL/GenBank/DDBJ whole genome shotgun (WGS) entry which is preliminary data.</text>
</comment>
<keyword evidence="5" id="KW-0645">Protease</keyword>
<comment type="similarity">
    <text evidence="3">Belongs to the peptidase M10B family.</text>
</comment>
<dbReference type="Gene3D" id="3.40.390.10">
    <property type="entry name" value="Collagenase (Catalytic Domain)"/>
    <property type="match status" value="1"/>
</dbReference>
<dbReference type="Pfam" id="PF08548">
    <property type="entry name" value="Peptidase_M10_C"/>
    <property type="match status" value="3"/>
</dbReference>
<dbReference type="CDD" id="cd04277">
    <property type="entry name" value="ZnMc_serralysin_like"/>
    <property type="match status" value="1"/>
</dbReference>
<evidence type="ECO:0000256" key="1">
    <source>
        <dbReference type="ARBA" id="ARBA00001913"/>
    </source>
</evidence>
<dbReference type="EMBL" id="JACIEV010000001">
    <property type="protein sequence ID" value="MBB4152186.1"/>
    <property type="molecule type" value="Genomic_DNA"/>
</dbReference>
<dbReference type="EC" id="3.4.24.40" evidence="11"/>
<dbReference type="InterPro" id="IPR001343">
    <property type="entry name" value="Hemolysn_Ca-bd"/>
</dbReference>
<evidence type="ECO:0000256" key="7">
    <source>
        <dbReference type="ARBA" id="ARBA00022737"/>
    </source>
</evidence>
<evidence type="ECO:0000256" key="8">
    <source>
        <dbReference type="ARBA" id="ARBA00022801"/>
    </source>
</evidence>
<keyword evidence="9" id="KW-0862">Zinc</keyword>
<proteinExistence type="inferred from homology"/>
<comment type="subcellular location">
    <subcellularLocation>
        <location evidence="2">Secreted</location>
    </subcellularLocation>
</comment>
<dbReference type="GO" id="GO:0008237">
    <property type="term" value="F:metallopeptidase activity"/>
    <property type="evidence" value="ECO:0007669"/>
    <property type="project" value="InterPro"/>
</dbReference>
<gene>
    <name evidence="11" type="ORF">GGQ80_000062</name>
</gene>
<reference evidence="11 12" key="1">
    <citation type="submission" date="2020-08" db="EMBL/GenBank/DDBJ databases">
        <title>Genomic Encyclopedia of Type Strains, Phase IV (KMG-IV): sequencing the most valuable type-strain genomes for metagenomic binning, comparative biology and taxonomic classification.</title>
        <authorList>
            <person name="Goeker M."/>
        </authorList>
    </citation>
    <scope>NUCLEOTIDE SEQUENCE [LARGE SCALE GENOMIC DNA]</scope>
    <source>
        <strain evidence="11 12">YC6723</strain>
    </source>
</reference>
<keyword evidence="12" id="KW-1185">Reference proteome</keyword>
<dbReference type="GO" id="GO:0005615">
    <property type="term" value="C:extracellular space"/>
    <property type="evidence" value="ECO:0007669"/>
    <property type="project" value="InterPro"/>
</dbReference>
<dbReference type="SUPFAM" id="SSF55486">
    <property type="entry name" value="Metalloproteases ('zincins'), catalytic domain"/>
    <property type="match status" value="1"/>
</dbReference>
<dbReference type="AlphaFoldDB" id="A0A840F790"/>
<keyword evidence="6" id="KW-0479">Metal-binding</keyword>
<name>A0A840F790_9SPHN</name>
<dbReference type="InterPro" id="IPR013858">
    <property type="entry name" value="Peptidase_M10B_C"/>
</dbReference>
<comment type="cofactor">
    <cofactor evidence="1">
        <name>Ca(2+)</name>
        <dbReference type="ChEBI" id="CHEBI:29108"/>
    </cofactor>
</comment>
<evidence type="ECO:0000259" key="10">
    <source>
        <dbReference type="SMART" id="SM00235"/>
    </source>
</evidence>
<dbReference type="InterPro" id="IPR034033">
    <property type="entry name" value="Serralysin-like"/>
</dbReference>
<dbReference type="Pfam" id="PF00413">
    <property type="entry name" value="Peptidase_M10"/>
    <property type="match status" value="1"/>
</dbReference>
<dbReference type="InterPro" id="IPR001818">
    <property type="entry name" value="Pept_M10_metallopeptidase"/>
</dbReference>
<evidence type="ECO:0000313" key="12">
    <source>
        <dbReference type="Proteomes" id="UP000529795"/>
    </source>
</evidence>
<organism evidence="11 12">
    <name type="scientific">Sphingomonas jinjuensis</name>
    <dbReference type="NCBI Taxonomy" id="535907"/>
    <lineage>
        <taxon>Bacteria</taxon>
        <taxon>Pseudomonadati</taxon>
        <taxon>Pseudomonadota</taxon>
        <taxon>Alphaproteobacteria</taxon>
        <taxon>Sphingomonadales</taxon>
        <taxon>Sphingomonadaceae</taxon>
        <taxon>Sphingomonas</taxon>
    </lineage>
</organism>
<evidence type="ECO:0000256" key="4">
    <source>
        <dbReference type="ARBA" id="ARBA00022525"/>
    </source>
</evidence>
<evidence type="ECO:0000256" key="9">
    <source>
        <dbReference type="ARBA" id="ARBA00022833"/>
    </source>
</evidence>
<evidence type="ECO:0000256" key="6">
    <source>
        <dbReference type="ARBA" id="ARBA00022723"/>
    </source>
</evidence>
<evidence type="ECO:0000256" key="2">
    <source>
        <dbReference type="ARBA" id="ARBA00004613"/>
    </source>
</evidence>
<dbReference type="InterPro" id="IPR006026">
    <property type="entry name" value="Peptidase_Metallo"/>
</dbReference>
<dbReference type="InterPro" id="IPR024079">
    <property type="entry name" value="MetalloPept_cat_dom_sf"/>
</dbReference>
<dbReference type="RefSeq" id="WP_183981711.1">
    <property type="nucleotide sequence ID" value="NZ_JACIEV010000001.1"/>
</dbReference>
<keyword evidence="8 11" id="KW-0378">Hydrolase</keyword>
<evidence type="ECO:0000256" key="5">
    <source>
        <dbReference type="ARBA" id="ARBA00022670"/>
    </source>
</evidence>
<dbReference type="InterPro" id="IPR011049">
    <property type="entry name" value="Serralysin-like_metalloprot_C"/>
</dbReference>
<dbReference type="Pfam" id="PF00353">
    <property type="entry name" value="HemolysinCabind"/>
    <property type="match status" value="6"/>
</dbReference>
<dbReference type="GO" id="GO:0005509">
    <property type="term" value="F:calcium ion binding"/>
    <property type="evidence" value="ECO:0007669"/>
    <property type="project" value="InterPro"/>
</dbReference>
<dbReference type="PRINTS" id="PR00313">
    <property type="entry name" value="CABNDNGRPT"/>
</dbReference>
<evidence type="ECO:0000256" key="3">
    <source>
        <dbReference type="ARBA" id="ARBA00009490"/>
    </source>
</evidence>
<dbReference type="SMART" id="SM00235">
    <property type="entry name" value="ZnMc"/>
    <property type="match status" value="1"/>
</dbReference>
<dbReference type="GO" id="GO:0006508">
    <property type="term" value="P:proteolysis"/>
    <property type="evidence" value="ECO:0007669"/>
    <property type="project" value="InterPro"/>
</dbReference>
<keyword evidence="4" id="KW-0964">Secreted</keyword>
<sequence>MAGPIDVTAAQARSWLQQSGFYLGSNQFTFSVPGAGAQWPGYGSGSEPFKAAYAAPNAALVTGFRSAIAVWDGLIAPDFREVTESGTTIGEVRIAFTDTGGSYGYAYQGTPVSPGGRVGDVWIDDSESGDSFLPGTYSYQAVLHEVGHTLGLKHSFDSPAVPAAFDNYRYTIMSYTGIESSVTFSQSGNSLSSSTQTVVATTPMVLDILAAQAIYGAETSTRTGDDVYRFTQRAASVQTIWDAGGNDTIDTSSFTLPSVIDLRAGAYSSIGQSSLADQISYWSGLYPAYASFIRQVLTGTPSLFTGTDNVAIAYGATIENAYGGAGDDKITGNDVANILSGGGGADTLIGGKGDDLYVVDRAGDVVVEAVGEGRDTVFAEASYSLAADAEVEVLSTSANGATSTIALAGNGYAQVIVGDYGNNTLTGGGTSRSGDQNDVLIGLRGDDRYLVDSVRTVVFENAGEGSDVVTVSAAASNFVLNAGTSVETIQAASGTDAINITGSPDAQTIIGNDGANILSGAGGGDTLIGLGGNDTYQVRSTADQVVEANGGGYDTVFATVSYSLGAAEVEVLSTVVQGASDGIDLIGNYASQLVIGNYGNNVLNGGSGGTDTLIGLFGDDTYAVGDAHVVIVENAGQGNDTVVASASYQLRNGVSVETLAAQNRGGTDALVLTGNETAQVIAGNDGANTLDGRGGADTLAGGGGADVFAFTTAAASGNADTILDFQAGIDRIGLATNVFAAVTDSGIQSSEFVAGTAAQDGDDRLVYDQASGRLFFDADANGAGAAILLAQLAAGTALNAASFVAIAPVADIV</sequence>
<dbReference type="SUPFAM" id="SSF51120">
    <property type="entry name" value="beta-Roll"/>
    <property type="match status" value="3"/>
</dbReference>
<dbReference type="Gene3D" id="2.150.10.10">
    <property type="entry name" value="Serralysin-like metalloprotease, C-terminal"/>
    <property type="match status" value="3"/>
</dbReference>